<dbReference type="AlphaFoldDB" id="A0A1U9NNU8"/>
<name>A0A1U9NNU8_9BACT</name>
<dbReference type="OrthoDB" id="9920843at2"/>
<gene>
    <name evidence="7" type="primary">xcpT_10</name>
    <name evidence="7" type="ORF">STSP2_02776</name>
</gene>
<accession>A0A1U9NNU8</accession>
<keyword evidence="3 6" id="KW-0812">Transmembrane</keyword>
<keyword evidence="8" id="KW-1185">Reference proteome</keyword>
<dbReference type="Pfam" id="PF07963">
    <property type="entry name" value="N_methyl"/>
    <property type="match status" value="1"/>
</dbReference>
<dbReference type="InterPro" id="IPR012902">
    <property type="entry name" value="N_methyl_site"/>
</dbReference>
<dbReference type="STRING" id="1936003.STSP2_02776"/>
<dbReference type="GO" id="GO:0016020">
    <property type="term" value="C:membrane"/>
    <property type="evidence" value="ECO:0007669"/>
    <property type="project" value="UniProtKB-SubCell"/>
</dbReference>
<dbReference type="InterPro" id="IPR045584">
    <property type="entry name" value="Pilin-like"/>
</dbReference>
<dbReference type="NCBIfam" id="TIGR02532">
    <property type="entry name" value="IV_pilin_GFxxxE"/>
    <property type="match status" value="1"/>
</dbReference>
<comment type="subcellular location">
    <subcellularLocation>
        <location evidence="1">Membrane</location>
        <topology evidence="1">Single-pass membrane protein</topology>
    </subcellularLocation>
</comment>
<evidence type="ECO:0000256" key="4">
    <source>
        <dbReference type="ARBA" id="ARBA00022989"/>
    </source>
</evidence>
<evidence type="ECO:0000256" key="6">
    <source>
        <dbReference type="SAM" id="Phobius"/>
    </source>
</evidence>
<evidence type="ECO:0000256" key="1">
    <source>
        <dbReference type="ARBA" id="ARBA00004167"/>
    </source>
</evidence>
<sequence>MKRKGFTLVELMVVVLIVAILAAVAVPIIRGRIDAAKWSEGKAIMGSIATAIRTYAAEQGTNGTLPTSLDDLGFASGDCTGTYFTDSDFQISVSSLGGGTGDDQYVQFSITCPGGSQTNAPGTPENGYVLTANSDGTMSWAIGS</sequence>
<dbReference type="Proteomes" id="UP000189674">
    <property type="component" value="Chromosome"/>
</dbReference>
<dbReference type="EMBL" id="CP019791">
    <property type="protein sequence ID" value="AQT69583.1"/>
    <property type="molecule type" value="Genomic_DNA"/>
</dbReference>
<keyword evidence="4 6" id="KW-1133">Transmembrane helix</keyword>
<keyword evidence="2" id="KW-0488">Methylation</keyword>
<dbReference type="PANTHER" id="PTHR30093:SF44">
    <property type="entry name" value="TYPE II SECRETION SYSTEM CORE PROTEIN G"/>
    <property type="match status" value="1"/>
</dbReference>
<evidence type="ECO:0000313" key="8">
    <source>
        <dbReference type="Proteomes" id="UP000189674"/>
    </source>
</evidence>
<evidence type="ECO:0000313" key="7">
    <source>
        <dbReference type="EMBL" id="AQT69583.1"/>
    </source>
</evidence>
<evidence type="ECO:0000256" key="5">
    <source>
        <dbReference type="ARBA" id="ARBA00023136"/>
    </source>
</evidence>
<keyword evidence="5 6" id="KW-0472">Membrane</keyword>
<reference evidence="8" key="1">
    <citation type="submission" date="2017-02" db="EMBL/GenBank/DDBJ databases">
        <title>Comparative genomics and description of representatives of a novel lineage of planctomycetes thriving in anoxic sediments.</title>
        <authorList>
            <person name="Spring S."/>
            <person name="Bunk B."/>
            <person name="Sproer C."/>
        </authorList>
    </citation>
    <scope>NUCLEOTIDE SEQUENCE [LARGE SCALE GENOMIC DNA]</scope>
    <source>
        <strain evidence="8">ST-NAGAB-D1</strain>
    </source>
</reference>
<evidence type="ECO:0000256" key="2">
    <source>
        <dbReference type="ARBA" id="ARBA00022481"/>
    </source>
</evidence>
<dbReference type="KEGG" id="alus:STSP2_02776"/>
<organism evidence="7 8">
    <name type="scientific">Anaerohalosphaera lusitana</name>
    <dbReference type="NCBI Taxonomy" id="1936003"/>
    <lineage>
        <taxon>Bacteria</taxon>
        <taxon>Pseudomonadati</taxon>
        <taxon>Planctomycetota</taxon>
        <taxon>Phycisphaerae</taxon>
        <taxon>Sedimentisphaerales</taxon>
        <taxon>Anaerohalosphaeraceae</taxon>
        <taxon>Anaerohalosphaera</taxon>
    </lineage>
</organism>
<protein>
    <submittedName>
        <fullName evidence="7">PilD-dependent protein PddA</fullName>
    </submittedName>
</protein>
<dbReference type="Gene3D" id="3.30.700.10">
    <property type="entry name" value="Glycoprotein, Type 4 Pilin"/>
    <property type="match status" value="1"/>
</dbReference>
<proteinExistence type="predicted"/>
<evidence type="ECO:0000256" key="3">
    <source>
        <dbReference type="ARBA" id="ARBA00022692"/>
    </source>
</evidence>
<dbReference type="SUPFAM" id="SSF54523">
    <property type="entry name" value="Pili subunits"/>
    <property type="match status" value="1"/>
</dbReference>
<feature type="transmembrane region" description="Helical" evidence="6">
    <location>
        <begin position="6"/>
        <end position="29"/>
    </location>
</feature>
<dbReference type="PROSITE" id="PS00409">
    <property type="entry name" value="PROKAR_NTER_METHYL"/>
    <property type="match status" value="1"/>
</dbReference>
<dbReference type="RefSeq" id="WP_146663256.1">
    <property type="nucleotide sequence ID" value="NZ_CP019791.1"/>
</dbReference>
<dbReference type="PANTHER" id="PTHR30093">
    <property type="entry name" value="GENERAL SECRETION PATHWAY PROTEIN G"/>
    <property type="match status" value="1"/>
</dbReference>